<gene>
    <name evidence="6" type="ORF">BCR39DRAFT_522359</name>
</gene>
<keyword evidence="3" id="KW-0804">Transcription</keyword>
<feature type="region of interest" description="Disordered" evidence="5">
    <location>
        <begin position="1"/>
        <end position="204"/>
    </location>
</feature>
<dbReference type="Pfam" id="PF02269">
    <property type="entry name" value="TFIID-18kDa"/>
    <property type="match status" value="1"/>
</dbReference>
<evidence type="ECO:0000313" key="7">
    <source>
        <dbReference type="Proteomes" id="UP000193986"/>
    </source>
</evidence>
<sequence>MAATTAQQQQQQQQAPPLSLPPARSRTPQPTPVPVQQALPTTPQMSTRPSFGVATPPPIAQPLPQTQGSYHPSLLSTPPQASSTPTRMPSPPRPPATARRPSVPITQAFIPASQPVQPPTRPGSPAESLKRKAPPEPYPRPQKRPVERPPNAPNVAPQVYFAGAGGKPRESSPIIDLSNENHVGDRRASEPQAPVTEVKRKRDERMRRTMRDDIARLMYACGDVIEPDVDTVDYVEDLVVDFLADMCRPSPLIRTNPQSTYQAHPLTAPILRHRLSSSPSMRKYLDRFDELSAKSVEIAAQRRMMRGTENPNDLVNIVGKDYLEVDEEGKEVGAAGDAKRKRGRPRTKGVGEKDVKGVGRGRKKGNGMAKKIKPPA</sequence>
<protein>
    <recommendedName>
        <fullName evidence="8">Transcription initiation factor TFIID subunit 13</fullName>
    </recommendedName>
</protein>
<evidence type="ECO:0000256" key="5">
    <source>
        <dbReference type="SAM" id="MobiDB-lite"/>
    </source>
</evidence>
<dbReference type="AlphaFoldDB" id="A0A1Y2BDW6"/>
<proteinExistence type="predicted"/>
<comment type="caution">
    <text evidence="6">The sequence shown here is derived from an EMBL/GenBank/DDBJ whole genome shotgun (WGS) entry which is preliminary data.</text>
</comment>
<keyword evidence="4" id="KW-0539">Nucleus</keyword>
<feature type="compositionally biased region" description="Polar residues" evidence="5">
    <location>
        <begin position="63"/>
        <end position="80"/>
    </location>
</feature>
<dbReference type="GO" id="GO:0005634">
    <property type="term" value="C:nucleus"/>
    <property type="evidence" value="ECO:0007669"/>
    <property type="project" value="UniProtKB-SubCell"/>
</dbReference>
<evidence type="ECO:0000256" key="2">
    <source>
        <dbReference type="ARBA" id="ARBA00023015"/>
    </source>
</evidence>
<feature type="compositionally biased region" description="Basic residues" evidence="5">
    <location>
        <begin position="359"/>
        <end position="376"/>
    </location>
</feature>
<dbReference type="InParanoid" id="A0A1Y2BDW6"/>
<evidence type="ECO:0000313" key="6">
    <source>
        <dbReference type="EMBL" id="ORY32916.1"/>
    </source>
</evidence>
<dbReference type="STRING" id="71784.A0A1Y2BDW6"/>
<dbReference type="Proteomes" id="UP000193986">
    <property type="component" value="Unassembled WGS sequence"/>
</dbReference>
<dbReference type="EMBL" id="MCFC01000008">
    <property type="protein sequence ID" value="ORY32916.1"/>
    <property type="molecule type" value="Genomic_DNA"/>
</dbReference>
<feature type="compositionally biased region" description="Low complexity" evidence="5">
    <location>
        <begin position="1"/>
        <end position="44"/>
    </location>
</feature>
<evidence type="ECO:0000256" key="1">
    <source>
        <dbReference type="ARBA" id="ARBA00004123"/>
    </source>
</evidence>
<dbReference type="GO" id="GO:0006366">
    <property type="term" value="P:transcription by RNA polymerase II"/>
    <property type="evidence" value="ECO:0007669"/>
    <property type="project" value="InterPro"/>
</dbReference>
<reference evidence="6 7" key="1">
    <citation type="submission" date="2016-07" db="EMBL/GenBank/DDBJ databases">
        <title>Pervasive Adenine N6-methylation of Active Genes in Fungi.</title>
        <authorList>
            <consortium name="DOE Joint Genome Institute"/>
            <person name="Mondo S.J."/>
            <person name="Dannebaum R.O."/>
            <person name="Kuo R.C."/>
            <person name="Labutti K."/>
            <person name="Haridas S."/>
            <person name="Kuo A."/>
            <person name="Salamov A."/>
            <person name="Ahrendt S.R."/>
            <person name="Lipzen A."/>
            <person name="Sullivan W."/>
            <person name="Andreopoulos W.B."/>
            <person name="Clum A."/>
            <person name="Lindquist E."/>
            <person name="Daum C."/>
            <person name="Ramamoorthy G.K."/>
            <person name="Gryganskyi A."/>
            <person name="Culley D."/>
            <person name="Magnuson J.K."/>
            <person name="James T.Y."/>
            <person name="O'Malley M.A."/>
            <person name="Stajich J.E."/>
            <person name="Spatafora J.W."/>
            <person name="Visel A."/>
            <person name="Grigoriev I.V."/>
        </authorList>
    </citation>
    <scope>NUCLEOTIDE SEQUENCE [LARGE SCALE GENOMIC DNA]</scope>
    <source>
        <strain evidence="6 7">68-887.2</strain>
    </source>
</reference>
<keyword evidence="2" id="KW-0805">Transcription regulation</keyword>
<dbReference type="InterPro" id="IPR003195">
    <property type="entry name" value="TFIID_TAF13"/>
</dbReference>
<dbReference type="SUPFAM" id="SSF47113">
    <property type="entry name" value="Histone-fold"/>
    <property type="match status" value="1"/>
</dbReference>
<evidence type="ECO:0000256" key="3">
    <source>
        <dbReference type="ARBA" id="ARBA00023163"/>
    </source>
</evidence>
<evidence type="ECO:0000256" key="4">
    <source>
        <dbReference type="ARBA" id="ARBA00023242"/>
    </source>
</evidence>
<dbReference type="InterPro" id="IPR009072">
    <property type="entry name" value="Histone-fold"/>
</dbReference>
<dbReference type="GO" id="GO:0046982">
    <property type="term" value="F:protein heterodimerization activity"/>
    <property type="evidence" value="ECO:0007669"/>
    <property type="project" value="InterPro"/>
</dbReference>
<organism evidence="6 7">
    <name type="scientific">Naematelia encephala</name>
    <dbReference type="NCBI Taxonomy" id="71784"/>
    <lineage>
        <taxon>Eukaryota</taxon>
        <taxon>Fungi</taxon>
        <taxon>Dikarya</taxon>
        <taxon>Basidiomycota</taxon>
        <taxon>Agaricomycotina</taxon>
        <taxon>Tremellomycetes</taxon>
        <taxon>Tremellales</taxon>
        <taxon>Naemateliaceae</taxon>
        <taxon>Naematelia</taxon>
    </lineage>
</organism>
<keyword evidence="7" id="KW-1185">Reference proteome</keyword>
<dbReference type="Gene3D" id="1.10.20.10">
    <property type="entry name" value="Histone, subunit A"/>
    <property type="match status" value="1"/>
</dbReference>
<name>A0A1Y2BDW6_9TREE</name>
<comment type="subcellular location">
    <subcellularLocation>
        <location evidence="1">Nucleus</location>
    </subcellularLocation>
</comment>
<dbReference type="OrthoDB" id="10266074at2759"/>
<accession>A0A1Y2BDW6</accession>
<feature type="region of interest" description="Disordered" evidence="5">
    <location>
        <begin position="328"/>
        <end position="376"/>
    </location>
</feature>
<evidence type="ECO:0008006" key="8">
    <source>
        <dbReference type="Google" id="ProtNLM"/>
    </source>
</evidence>